<dbReference type="HOGENOM" id="CLU_029307_3_1_1"/>
<evidence type="ECO:0000313" key="4">
    <source>
        <dbReference type="Proteomes" id="UP000011115"/>
    </source>
</evidence>
<feature type="compositionally biased region" description="Basic and acidic residues" evidence="2">
    <location>
        <begin position="260"/>
        <end position="277"/>
    </location>
</feature>
<evidence type="ECO:0000313" key="3">
    <source>
        <dbReference type="EnsemblPlants" id="PGSC0003DMT400090310"/>
    </source>
</evidence>
<keyword evidence="4" id="KW-1185">Reference proteome</keyword>
<feature type="coiled-coil region" evidence="1">
    <location>
        <begin position="102"/>
        <end position="129"/>
    </location>
</feature>
<dbReference type="PaxDb" id="4113-PGSC0003DMT400090310"/>
<dbReference type="InParanoid" id="M1DK43"/>
<dbReference type="EnsemblPlants" id="PGSC0003DMT400090310">
    <property type="protein sequence ID" value="PGSC0003DMT400090310"/>
    <property type="gene ID" value="PGSC0003DMG400039881"/>
</dbReference>
<dbReference type="Proteomes" id="UP000011115">
    <property type="component" value="Unassembled WGS sequence"/>
</dbReference>
<evidence type="ECO:0000256" key="2">
    <source>
        <dbReference type="SAM" id="MobiDB-lite"/>
    </source>
</evidence>
<dbReference type="PANTHER" id="PTHR33180:SF31">
    <property type="entry name" value="POLYPROTEIN PROTEIN"/>
    <property type="match status" value="1"/>
</dbReference>
<reference evidence="4" key="1">
    <citation type="journal article" date="2011" name="Nature">
        <title>Genome sequence and analysis of the tuber crop potato.</title>
        <authorList>
            <consortium name="The Potato Genome Sequencing Consortium"/>
        </authorList>
    </citation>
    <scope>NUCLEOTIDE SEQUENCE [LARGE SCALE GENOMIC DNA]</scope>
    <source>
        <strain evidence="4">cv. DM1-3 516 R44</strain>
    </source>
</reference>
<sequence>MLLECFYRGLSPENRIVTDQISPGGLIRLPYAIAVQLLDHMAKTNKEIEKDQELATLLTQLDVLAKKVMELEVMSKMNDKYLPPHKRRKRKEYEGSQVEETLLFINHKVEEHDRVLKELKENVLMLNQMTTSHAMFIQLLESQMDQVLSCFYPKQQKWLPFKSVECFRQVEIGEQKSSWQLAEEVGETNLDSRNFKIGVRKTGRAQEQIGESPLDMARTNLDMPPRKRARGIIINEGRSNPPKKGRIEPPKGVKVKGKRPTTEYERVEIRARSRPDSARVPTASSSTDTVPTVAPPMAPVPPVVPPPRLLNKLKVDGLRTILEEKLLSTEDLVDRYSAVRDTLHFHRFEQFTRARGPYIPTWVREF</sequence>
<evidence type="ECO:0000256" key="1">
    <source>
        <dbReference type="SAM" id="Coils"/>
    </source>
</evidence>
<evidence type="ECO:0008006" key="5">
    <source>
        <dbReference type="Google" id="ProtNLM"/>
    </source>
</evidence>
<dbReference type="Gramene" id="PGSC0003DMT400090310">
    <property type="protein sequence ID" value="PGSC0003DMT400090310"/>
    <property type="gene ID" value="PGSC0003DMG400039881"/>
</dbReference>
<organism evidence="3 4">
    <name type="scientific">Solanum tuberosum</name>
    <name type="common">Potato</name>
    <dbReference type="NCBI Taxonomy" id="4113"/>
    <lineage>
        <taxon>Eukaryota</taxon>
        <taxon>Viridiplantae</taxon>
        <taxon>Streptophyta</taxon>
        <taxon>Embryophyta</taxon>
        <taxon>Tracheophyta</taxon>
        <taxon>Spermatophyta</taxon>
        <taxon>Magnoliopsida</taxon>
        <taxon>eudicotyledons</taxon>
        <taxon>Gunneridae</taxon>
        <taxon>Pentapetalae</taxon>
        <taxon>asterids</taxon>
        <taxon>lamiids</taxon>
        <taxon>Solanales</taxon>
        <taxon>Solanaceae</taxon>
        <taxon>Solanoideae</taxon>
        <taxon>Solaneae</taxon>
        <taxon>Solanum</taxon>
    </lineage>
</organism>
<dbReference type="PANTHER" id="PTHR33180">
    <property type="entry name" value="PHOTOSYSTEM II CP43 REACTION CENTER PROTEIN"/>
    <property type="match status" value="1"/>
</dbReference>
<protein>
    <recommendedName>
        <fullName evidence="5">Integrase core domain containing protein</fullName>
    </recommendedName>
</protein>
<reference evidence="3" key="2">
    <citation type="submission" date="2015-06" db="UniProtKB">
        <authorList>
            <consortium name="EnsemblPlants"/>
        </authorList>
    </citation>
    <scope>IDENTIFICATION</scope>
    <source>
        <strain evidence="3">DM1-3 516 R44</strain>
    </source>
</reference>
<dbReference type="AlphaFoldDB" id="M1DK43"/>
<accession>M1DK43</accession>
<name>M1DK43_SOLTU</name>
<feature type="region of interest" description="Disordered" evidence="2">
    <location>
        <begin position="235"/>
        <end position="299"/>
    </location>
</feature>
<keyword evidence="1" id="KW-0175">Coiled coil</keyword>
<proteinExistence type="predicted"/>